<feature type="compositionally biased region" description="Basic and acidic residues" evidence="1">
    <location>
        <begin position="1"/>
        <end position="10"/>
    </location>
</feature>
<evidence type="ECO:0000256" key="1">
    <source>
        <dbReference type="SAM" id="MobiDB-lite"/>
    </source>
</evidence>
<gene>
    <name evidence="2" type="ORF">C4K88_01100</name>
</gene>
<reference evidence="2 3" key="1">
    <citation type="journal article" date="2014" name="Int. J. Syst. Evol. Microbiol.">
        <title>Arthrobacter pityocampae sp. nov., isolated from Thaumetopoea pityocampa (Lep., Thaumetopoeidae).</title>
        <authorList>
            <person name="Ince I.A."/>
            <person name="Demirbag Z."/>
            <person name="Kati H."/>
        </authorList>
    </citation>
    <scope>NUCLEOTIDE SEQUENCE [LARGE SCALE GENOMIC DNA]</scope>
    <source>
        <strain evidence="2 3">Tp2</strain>
    </source>
</reference>
<evidence type="ECO:0000313" key="3">
    <source>
        <dbReference type="Proteomes" id="UP000239297"/>
    </source>
</evidence>
<organism evidence="2 3">
    <name type="scientific">Arthrobacter pityocampae</name>
    <dbReference type="NCBI Taxonomy" id="547334"/>
    <lineage>
        <taxon>Bacteria</taxon>
        <taxon>Bacillati</taxon>
        <taxon>Actinomycetota</taxon>
        <taxon>Actinomycetes</taxon>
        <taxon>Micrococcales</taxon>
        <taxon>Micrococcaceae</taxon>
        <taxon>Arthrobacter</taxon>
    </lineage>
</organism>
<dbReference type="AlphaFoldDB" id="A0A2S5J146"/>
<feature type="region of interest" description="Disordered" evidence="1">
    <location>
        <begin position="1"/>
        <end position="126"/>
    </location>
</feature>
<sequence>MEDTVSEHSDVVPGAADADRQEQTLAEDAGIGTAAAGGTGGSEADRQEQDTPLDAGARWNGVGIAGEGTGGSEADRLEQAADVPLDAEDAFPYAGGDDAEDAFPEDDGDEAEDVFAPDDGIDDNPE</sequence>
<accession>A0A2S5J146</accession>
<feature type="compositionally biased region" description="Acidic residues" evidence="1">
    <location>
        <begin position="97"/>
        <end position="126"/>
    </location>
</feature>
<evidence type="ECO:0000313" key="2">
    <source>
        <dbReference type="EMBL" id="PPB50524.1"/>
    </source>
</evidence>
<keyword evidence="3" id="KW-1185">Reference proteome</keyword>
<proteinExistence type="predicted"/>
<comment type="caution">
    <text evidence="2">The sequence shown here is derived from an EMBL/GenBank/DDBJ whole genome shotgun (WGS) entry which is preliminary data.</text>
</comment>
<dbReference type="EMBL" id="PRKW01000001">
    <property type="protein sequence ID" value="PPB50524.1"/>
    <property type="molecule type" value="Genomic_DNA"/>
</dbReference>
<name>A0A2S5J146_9MICC</name>
<dbReference type="Proteomes" id="UP000239297">
    <property type="component" value="Unassembled WGS sequence"/>
</dbReference>
<protein>
    <submittedName>
        <fullName evidence="2">Uncharacterized protein</fullName>
    </submittedName>
</protein>